<dbReference type="Gene3D" id="1.10.10.10">
    <property type="entry name" value="Winged helix-like DNA-binding domain superfamily/Winged helix DNA-binding domain"/>
    <property type="match status" value="1"/>
</dbReference>
<keyword evidence="2" id="KW-0472">Membrane</keyword>
<evidence type="ECO:0000313" key="4">
    <source>
        <dbReference type="EMBL" id="AHF99738.1"/>
    </source>
</evidence>
<keyword evidence="5" id="KW-1185">Reference proteome</keyword>
<sequence length="217" mass="23363">MVLSSQPDISVLRAVMTSNDAVNTALDSASHLAVPDVLSVHVTEIIGPAGGYPLLMQMVRAVSGWEAVLIVVLFLMISALVGIRVTEAMSDREMSVPTQALSTDDQREPGPEDDPEPTEQPPTYESVVSAETPPELLSDEGQVVRLLVENHGRIRQHQIAEETGWSKSKVSRTLSKMHDNGTIEKTSLGRENVITLAKDGIDDSNQSDSDNVGNPVA</sequence>
<dbReference type="HOGENOM" id="CLU_1207647_0_0_2"/>
<dbReference type="SUPFAM" id="SSF46785">
    <property type="entry name" value="Winged helix' DNA-binding domain"/>
    <property type="match status" value="1"/>
</dbReference>
<feature type="transmembrane region" description="Helical" evidence="2">
    <location>
        <begin position="62"/>
        <end position="85"/>
    </location>
</feature>
<dbReference type="InterPro" id="IPR055767">
    <property type="entry name" value="DUF7343"/>
</dbReference>
<protein>
    <recommendedName>
        <fullName evidence="3">DUF7343 domain-containing protein</fullName>
    </recommendedName>
</protein>
<feature type="compositionally biased region" description="Polar residues" evidence="1">
    <location>
        <begin position="203"/>
        <end position="217"/>
    </location>
</feature>
<dbReference type="OrthoDB" id="27885at2157"/>
<dbReference type="eggNOG" id="arCOG00381">
    <property type="taxonomic scope" value="Archaea"/>
</dbReference>
<keyword evidence="2" id="KW-0812">Transmembrane</keyword>
<evidence type="ECO:0000256" key="2">
    <source>
        <dbReference type="SAM" id="Phobius"/>
    </source>
</evidence>
<proteinExistence type="predicted"/>
<dbReference type="PATRIC" id="fig|797299.3.peg.1813"/>
<dbReference type="Proteomes" id="UP000019024">
    <property type="component" value="Chromosome"/>
</dbReference>
<gene>
    <name evidence="4" type="ORF">HALLA_14040</name>
</gene>
<dbReference type="InterPro" id="IPR036390">
    <property type="entry name" value="WH_DNA-bd_sf"/>
</dbReference>
<dbReference type="Pfam" id="PF24034">
    <property type="entry name" value="DUF7343"/>
    <property type="match status" value="1"/>
</dbReference>
<evidence type="ECO:0000259" key="3">
    <source>
        <dbReference type="Pfam" id="PF24034"/>
    </source>
</evidence>
<name>W0JMA9_9EURY</name>
<feature type="domain" description="DUF7343" evidence="3">
    <location>
        <begin position="136"/>
        <end position="196"/>
    </location>
</feature>
<evidence type="ECO:0000313" key="5">
    <source>
        <dbReference type="Proteomes" id="UP000019024"/>
    </source>
</evidence>
<feature type="region of interest" description="Disordered" evidence="1">
    <location>
        <begin position="198"/>
        <end position="217"/>
    </location>
</feature>
<feature type="region of interest" description="Disordered" evidence="1">
    <location>
        <begin position="92"/>
        <end position="134"/>
    </location>
</feature>
<dbReference type="KEGG" id="hlr:HALLA_14040"/>
<accession>W0JMA9</accession>
<dbReference type="InterPro" id="IPR036388">
    <property type="entry name" value="WH-like_DNA-bd_sf"/>
</dbReference>
<dbReference type="AlphaFoldDB" id="W0JMA9"/>
<reference evidence="4 5" key="1">
    <citation type="submission" date="2014-01" db="EMBL/GenBank/DDBJ databases">
        <authorList>
            <consortium name="DOE Joint Genome Institute"/>
            <person name="Anderson I."/>
            <person name="Huntemann M."/>
            <person name="Han J."/>
            <person name="Chen A."/>
            <person name="Kyrpides N."/>
            <person name="Mavromatis K."/>
            <person name="Markowitz V."/>
            <person name="Palaniappan K."/>
            <person name="Ivanova N."/>
            <person name="Schaumberg A."/>
            <person name="Pati A."/>
            <person name="Liolios K."/>
            <person name="Nordberg H.P."/>
            <person name="Cantor M.N."/>
            <person name="Hua S.X."/>
            <person name="Woyke T."/>
        </authorList>
    </citation>
    <scope>NUCLEOTIDE SEQUENCE [LARGE SCALE GENOMIC DNA]</scope>
    <source>
        <strain evidence="4 5">XH-48</strain>
    </source>
</reference>
<organism evidence="4 5">
    <name type="scientific">Halostagnicola larsenii XH-48</name>
    <dbReference type="NCBI Taxonomy" id="797299"/>
    <lineage>
        <taxon>Archaea</taxon>
        <taxon>Methanobacteriati</taxon>
        <taxon>Methanobacteriota</taxon>
        <taxon>Stenosarchaea group</taxon>
        <taxon>Halobacteria</taxon>
        <taxon>Halobacteriales</taxon>
        <taxon>Natrialbaceae</taxon>
        <taxon>Halostagnicola</taxon>
    </lineage>
</organism>
<dbReference type="EMBL" id="CP007055">
    <property type="protein sequence ID" value="AHF99738.1"/>
    <property type="molecule type" value="Genomic_DNA"/>
</dbReference>
<keyword evidence="2" id="KW-1133">Transmembrane helix</keyword>
<evidence type="ECO:0000256" key="1">
    <source>
        <dbReference type="SAM" id="MobiDB-lite"/>
    </source>
</evidence>